<keyword evidence="6 10" id="KW-0863">Zinc-finger</keyword>
<feature type="domain" description="RING-type" evidence="12">
    <location>
        <begin position="194"/>
        <end position="237"/>
    </location>
</feature>
<evidence type="ECO:0000256" key="8">
    <source>
        <dbReference type="ARBA" id="ARBA00022989"/>
    </source>
</evidence>
<comment type="caution">
    <text evidence="13">The sequence shown here is derived from an EMBL/GenBank/DDBJ whole genome shotgun (WGS) entry which is preliminary data.</text>
</comment>
<accession>A0A9P7BTI5</accession>
<dbReference type="GO" id="GO:0061630">
    <property type="term" value="F:ubiquitin protein ligase activity"/>
    <property type="evidence" value="ECO:0007669"/>
    <property type="project" value="UniProtKB-EC"/>
</dbReference>
<evidence type="ECO:0000256" key="10">
    <source>
        <dbReference type="PROSITE-ProRule" id="PRU00175"/>
    </source>
</evidence>
<feature type="transmembrane region" description="Helical" evidence="11">
    <location>
        <begin position="134"/>
        <end position="157"/>
    </location>
</feature>
<protein>
    <recommendedName>
        <fullName evidence="3">RING-type E3 ubiquitin transferase</fullName>
        <ecNumber evidence="3">2.3.2.27</ecNumber>
    </recommendedName>
</protein>
<keyword evidence="8 11" id="KW-1133">Transmembrane helix</keyword>
<evidence type="ECO:0000256" key="1">
    <source>
        <dbReference type="ARBA" id="ARBA00000900"/>
    </source>
</evidence>
<dbReference type="Gene3D" id="3.30.40.10">
    <property type="entry name" value="Zinc/RING finger domain, C3HC4 (zinc finger)"/>
    <property type="match status" value="1"/>
</dbReference>
<evidence type="ECO:0000256" key="5">
    <source>
        <dbReference type="ARBA" id="ARBA00022723"/>
    </source>
</evidence>
<dbReference type="Pfam" id="PF02225">
    <property type="entry name" value="PA"/>
    <property type="match status" value="1"/>
</dbReference>
<dbReference type="AlphaFoldDB" id="A0A9P7BTI5"/>
<keyword evidence="9 11" id="KW-0472">Membrane</keyword>
<evidence type="ECO:0000256" key="4">
    <source>
        <dbReference type="ARBA" id="ARBA00022692"/>
    </source>
</evidence>
<evidence type="ECO:0000256" key="6">
    <source>
        <dbReference type="ARBA" id="ARBA00022771"/>
    </source>
</evidence>
<dbReference type="EMBL" id="JAANQT010000474">
    <property type="protein sequence ID" value="KAG1310700.1"/>
    <property type="molecule type" value="Genomic_DNA"/>
</dbReference>
<evidence type="ECO:0000259" key="12">
    <source>
        <dbReference type="PROSITE" id="PS50089"/>
    </source>
</evidence>
<dbReference type="SUPFAM" id="SSF52025">
    <property type="entry name" value="PA domain"/>
    <property type="match status" value="1"/>
</dbReference>
<dbReference type="SMART" id="SM00184">
    <property type="entry name" value="RING"/>
    <property type="match status" value="1"/>
</dbReference>
<dbReference type="EC" id="2.3.2.27" evidence="3"/>
<evidence type="ECO:0000256" key="11">
    <source>
        <dbReference type="SAM" id="Phobius"/>
    </source>
</evidence>
<dbReference type="GO" id="GO:0016020">
    <property type="term" value="C:membrane"/>
    <property type="evidence" value="ECO:0007669"/>
    <property type="project" value="UniProtKB-SubCell"/>
</dbReference>
<dbReference type="InterPro" id="IPR013083">
    <property type="entry name" value="Znf_RING/FYVE/PHD"/>
</dbReference>
<dbReference type="Pfam" id="PF17123">
    <property type="entry name" value="zf-RING_11"/>
    <property type="match status" value="1"/>
</dbReference>
<dbReference type="PANTHER" id="PTHR47168:SF1">
    <property type="entry name" value="OS02G0798600 PROTEIN"/>
    <property type="match status" value="1"/>
</dbReference>
<organism evidence="13 14">
    <name type="scientific">Rhizopus oryzae</name>
    <name type="common">Mucormycosis agent</name>
    <name type="synonym">Rhizopus arrhizus var. delemar</name>
    <dbReference type="NCBI Taxonomy" id="64495"/>
    <lineage>
        <taxon>Eukaryota</taxon>
        <taxon>Fungi</taxon>
        <taxon>Fungi incertae sedis</taxon>
        <taxon>Mucoromycota</taxon>
        <taxon>Mucoromycotina</taxon>
        <taxon>Mucoromycetes</taxon>
        <taxon>Mucorales</taxon>
        <taxon>Mucorineae</taxon>
        <taxon>Rhizopodaceae</taxon>
        <taxon>Rhizopus</taxon>
    </lineage>
</organism>
<keyword evidence="5" id="KW-0479">Metal-binding</keyword>
<evidence type="ECO:0000256" key="3">
    <source>
        <dbReference type="ARBA" id="ARBA00012483"/>
    </source>
</evidence>
<dbReference type="SUPFAM" id="SSF57850">
    <property type="entry name" value="RING/U-box"/>
    <property type="match status" value="1"/>
</dbReference>
<gene>
    <name evidence="13" type="ORF">G6F64_004366</name>
</gene>
<evidence type="ECO:0000256" key="2">
    <source>
        <dbReference type="ARBA" id="ARBA00004167"/>
    </source>
</evidence>
<sequence length="278" mass="31746">MATNTTYQTKPALFGPSLSNSDKVGYLLQPLEDPTGCQLVTTPFANWIALVKRGSCSVATKVRNMQQSGAVAVAIGDLELKSSWFTMYALGDTFDIEIPSIFLARNEYKSLLYLSELTDAPLMILLQRDQRMDWPLLDAMIIVFVSPSVMLVIIYIFRQLKQQMHRDGLTETTLASLVLWQFTTQEEYGAEACCAICLEDYFQGEMLRLLPCHHGYHAKCVDAWLLTKKGFRRKAFCNDNMFDKQGRSDWWENGTSNRRKEVFIVLVFQVREKSLYAS</sequence>
<comment type="subcellular location">
    <subcellularLocation>
        <location evidence="2">Membrane</location>
        <topology evidence="2">Single-pass membrane protein</topology>
    </subcellularLocation>
</comment>
<keyword evidence="14" id="KW-1185">Reference proteome</keyword>
<dbReference type="InterPro" id="IPR051653">
    <property type="entry name" value="E3_ligase_sorting_rcpt"/>
</dbReference>
<evidence type="ECO:0000313" key="14">
    <source>
        <dbReference type="Proteomes" id="UP000716291"/>
    </source>
</evidence>
<comment type="catalytic activity">
    <reaction evidence="1">
        <text>S-ubiquitinyl-[E2 ubiquitin-conjugating enzyme]-L-cysteine + [acceptor protein]-L-lysine = [E2 ubiquitin-conjugating enzyme]-L-cysteine + N(6)-ubiquitinyl-[acceptor protein]-L-lysine.</text>
        <dbReference type="EC" id="2.3.2.27"/>
    </reaction>
</comment>
<name>A0A9P7BTI5_RHIOR</name>
<dbReference type="Gene3D" id="3.50.30.30">
    <property type="match status" value="1"/>
</dbReference>
<dbReference type="PANTHER" id="PTHR47168">
    <property type="entry name" value="RING ZINC FINGER DOMAIN SUPERFAMILY PROTEIN-RELATED"/>
    <property type="match status" value="1"/>
</dbReference>
<keyword evidence="7" id="KW-0862">Zinc</keyword>
<dbReference type="InterPro" id="IPR001841">
    <property type="entry name" value="Znf_RING"/>
</dbReference>
<dbReference type="InterPro" id="IPR046450">
    <property type="entry name" value="PA_dom_sf"/>
</dbReference>
<reference evidence="13" key="1">
    <citation type="journal article" date="2020" name="Microb. Genom.">
        <title>Genetic diversity of clinical and environmental Mucorales isolates obtained from an investigation of mucormycosis cases among solid organ transplant recipients.</title>
        <authorList>
            <person name="Nguyen M.H."/>
            <person name="Kaul D."/>
            <person name="Muto C."/>
            <person name="Cheng S.J."/>
            <person name="Richter R.A."/>
            <person name="Bruno V.M."/>
            <person name="Liu G."/>
            <person name="Beyhan S."/>
            <person name="Sundermann A.J."/>
            <person name="Mounaud S."/>
            <person name="Pasculle A.W."/>
            <person name="Nierman W.C."/>
            <person name="Driscoll E."/>
            <person name="Cumbie R."/>
            <person name="Clancy C.J."/>
            <person name="Dupont C.L."/>
        </authorList>
    </citation>
    <scope>NUCLEOTIDE SEQUENCE</scope>
    <source>
        <strain evidence="13">GL11</strain>
    </source>
</reference>
<dbReference type="InterPro" id="IPR003137">
    <property type="entry name" value="PA_domain"/>
</dbReference>
<proteinExistence type="predicted"/>
<dbReference type="PROSITE" id="PS50089">
    <property type="entry name" value="ZF_RING_2"/>
    <property type="match status" value="1"/>
</dbReference>
<evidence type="ECO:0000313" key="13">
    <source>
        <dbReference type="EMBL" id="KAG1310700.1"/>
    </source>
</evidence>
<dbReference type="Proteomes" id="UP000716291">
    <property type="component" value="Unassembled WGS sequence"/>
</dbReference>
<keyword evidence="4 11" id="KW-0812">Transmembrane</keyword>
<evidence type="ECO:0000256" key="9">
    <source>
        <dbReference type="ARBA" id="ARBA00023136"/>
    </source>
</evidence>
<dbReference type="GO" id="GO:0008270">
    <property type="term" value="F:zinc ion binding"/>
    <property type="evidence" value="ECO:0007669"/>
    <property type="project" value="UniProtKB-KW"/>
</dbReference>
<evidence type="ECO:0000256" key="7">
    <source>
        <dbReference type="ARBA" id="ARBA00022833"/>
    </source>
</evidence>